<dbReference type="PANTHER" id="PTHR12318">
    <property type="entry name" value="TESTOSTERONE-REGULATED PROTEIN RP2"/>
    <property type="match status" value="1"/>
</dbReference>
<name>N0BF13_9HYPH</name>
<reference evidence="8 9" key="1">
    <citation type="journal article" date="2013" name="Genome Announc.">
        <title>Genome sequences for three denitrifying bacterial strains isolated from a uranium- and nitrate-contaminated subsurface environment.</title>
        <authorList>
            <person name="Venkatramanan R."/>
            <person name="Prakash O."/>
            <person name="Woyke T."/>
            <person name="Chain P."/>
            <person name="Goodwin L.A."/>
            <person name="Watson D."/>
            <person name="Brooks S."/>
            <person name="Kostka J.E."/>
            <person name="Green S.J."/>
        </authorList>
    </citation>
    <scope>NUCLEOTIDE SEQUENCE [LARGE SCALE GENOMIC DNA]</scope>
    <source>
        <strain evidence="8 9">1NES1</strain>
    </source>
</reference>
<dbReference type="KEGG" id="hdt:HYPDE_35218"/>
<evidence type="ECO:0000256" key="4">
    <source>
        <dbReference type="ARBA" id="ARBA00022801"/>
    </source>
</evidence>
<comment type="cofactor">
    <cofactor evidence="1">
        <name>Mn(2+)</name>
        <dbReference type="ChEBI" id="CHEBI:29035"/>
    </cofactor>
</comment>
<evidence type="ECO:0000313" key="9">
    <source>
        <dbReference type="Proteomes" id="UP000005952"/>
    </source>
</evidence>
<comment type="cofactor">
    <cofactor evidence="2">
        <name>Mg(2+)</name>
        <dbReference type="ChEBI" id="CHEBI:18420"/>
    </cofactor>
</comment>
<dbReference type="eggNOG" id="COG0494">
    <property type="taxonomic scope" value="Bacteria"/>
</dbReference>
<gene>
    <name evidence="8" type="ORF">HYPDE_35218</name>
</gene>
<dbReference type="SUPFAM" id="SSF55811">
    <property type="entry name" value="Nudix"/>
    <property type="match status" value="1"/>
</dbReference>
<dbReference type="OrthoDB" id="9805905at2"/>
<accession>N0BF13</accession>
<keyword evidence="4 8" id="KW-0378">Hydrolase</keyword>
<dbReference type="PROSITE" id="PS51462">
    <property type="entry name" value="NUDIX"/>
    <property type="match status" value="1"/>
</dbReference>
<keyword evidence="9" id="KW-1185">Reference proteome</keyword>
<sequence length="236" mass="26138">MTETLSSAEAASQSGIRDAACVVVIDHSKPEPTLLMGRRHADQVFLPDKWVFPGGRVDAADRTLAHTFDGPYLPHDLAPELRPFALAAVRELCEETGMLIGSDATEHHHNERWPAFTAAGYAPAPVHLYPLARAITPPGRVRRYDTWFFTASRSAVANMQSTPDGELLDLNWFTLDDARKLDLPNITRLVLDDVSMRLQSTSQTTDFNGGELPFYYADACGLQRTLISCTMPQRTP</sequence>
<dbReference type="PANTHER" id="PTHR12318:SF0">
    <property type="entry name" value="ACYL-COENZYME A DIPHOSPHATASE NUDT19"/>
    <property type="match status" value="1"/>
</dbReference>
<keyword evidence="6" id="KW-0464">Manganese</keyword>
<dbReference type="STRING" id="670307.HYPDE_35218"/>
<dbReference type="EMBL" id="CP005587">
    <property type="protein sequence ID" value="AGK58715.1"/>
    <property type="molecule type" value="Genomic_DNA"/>
</dbReference>
<protein>
    <submittedName>
        <fullName evidence="8">NUDIX hydrolase</fullName>
    </submittedName>
</protein>
<evidence type="ECO:0000256" key="5">
    <source>
        <dbReference type="ARBA" id="ARBA00022842"/>
    </source>
</evidence>
<keyword evidence="3" id="KW-0479">Metal-binding</keyword>
<feature type="domain" description="Nudix hydrolase" evidence="7">
    <location>
        <begin position="15"/>
        <end position="196"/>
    </location>
</feature>
<evidence type="ECO:0000313" key="8">
    <source>
        <dbReference type="EMBL" id="AGK58715.1"/>
    </source>
</evidence>
<dbReference type="CDD" id="cd18870">
    <property type="entry name" value="NUDIX_AcylCoAdiphos_Nudt19"/>
    <property type="match status" value="1"/>
</dbReference>
<dbReference type="InterPro" id="IPR000086">
    <property type="entry name" value="NUDIX_hydrolase_dom"/>
</dbReference>
<proteinExistence type="predicted"/>
<dbReference type="InterPro" id="IPR039121">
    <property type="entry name" value="NUDT19"/>
</dbReference>
<dbReference type="GO" id="GO:0046872">
    <property type="term" value="F:metal ion binding"/>
    <property type="evidence" value="ECO:0007669"/>
    <property type="project" value="UniProtKB-KW"/>
</dbReference>
<dbReference type="GO" id="GO:0016818">
    <property type="term" value="F:hydrolase activity, acting on acid anhydrides, in phosphorus-containing anhydrides"/>
    <property type="evidence" value="ECO:0007669"/>
    <property type="project" value="InterPro"/>
</dbReference>
<evidence type="ECO:0000256" key="3">
    <source>
        <dbReference type="ARBA" id="ARBA00022723"/>
    </source>
</evidence>
<dbReference type="Proteomes" id="UP000005952">
    <property type="component" value="Chromosome"/>
</dbReference>
<evidence type="ECO:0000256" key="1">
    <source>
        <dbReference type="ARBA" id="ARBA00001936"/>
    </source>
</evidence>
<organism evidence="8 9">
    <name type="scientific">Hyphomicrobium denitrificans 1NES1</name>
    <dbReference type="NCBI Taxonomy" id="670307"/>
    <lineage>
        <taxon>Bacteria</taxon>
        <taxon>Pseudomonadati</taxon>
        <taxon>Pseudomonadota</taxon>
        <taxon>Alphaproteobacteria</taxon>
        <taxon>Hyphomicrobiales</taxon>
        <taxon>Hyphomicrobiaceae</taxon>
        <taxon>Hyphomicrobium</taxon>
    </lineage>
</organism>
<dbReference type="AlphaFoldDB" id="N0BF13"/>
<evidence type="ECO:0000259" key="7">
    <source>
        <dbReference type="PROSITE" id="PS51462"/>
    </source>
</evidence>
<keyword evidence="5" id="KW-0460">Magnesium</keyword>
<dbReference type="Pfam" id="PF00293">
    <property type="entry name" value="NUDIX"/>
    <property type="match status" value="1"/>
</dbReference>
<dbReference type="Gene3D" id="3.90.79.10">
    <property type="entry name" value="Nucleoside Triphosphate Pyrophosphohydrolase"/>
    <property type="match status" value="1"/>
</dbReference>
<dbReference type="HOGENOM" id="CLU_100941_0_0_5"/>
<evidence type="ECO:0000256" key="6">
    <source>
        <dbReference type="ARBA" id="ARBA00023211"/>
    </source>
</evidence>
<dbReference type="RefSeq" id="WP_015598734.1">
    <property type="nucleotide sequence ID" value="NC_021172.1"/>
</dbReference>
<evidence type="ECO:0000256" key="2">
    <source>
        <dbReference type="ARBA" id="ARBA00001946"/>
    </source>
</evidence>
<dbReference type="InterPro" id="IPR015797">
    <property type="entry name" value="NUDIX_hydrolase-like_dom_sf"/>
</dbReference>